<dbReference type="AlphaFoldDB" id="A0A2R6AU11"/>
<dbReference type="SUPFAM" id="SSF53448">
    <property type="entry name" value="Nucleotide-diphospho-sugar transferases"/>
    <property type="match status" value="1"/>
</dbReference>
<name>A0A2R6AU11_9ARCH</name>
<evidence type="ECO:0000259" key="1">
    <source>
        <dbReference type="Pfam" id="PF12804"/>
    </source>
</evidence>
<organism evidence="2 3">
    <name type="scientific">Candidatus Marsarchaeota G2 archaeon ECH_B_SAG-M15</name>
    <dbReference type="NCBI Taxonomy" id="1978162"/>
    <lineage>
        <taxon>Archaea</taxon>
        <taxon>Candidatus Marsarchaeota</taxon>
        <taxon>Candidatus Marsarchaeota group 2</taxon>
    </lineage>
</organism>
<dbReference type="Pfam" id="PF12804">
    <property type="entry name" value="NTP_transf_3"/>
    <property type="match status" value="1"/>
</dbReference>
<sequence>MDFGCLILAAGEGRRMGTQKLLLELDGKPILQHVVDTALAVGFREVVVVVGSQSERVISTVNFGSAKVVVNNEFTSGLSSSLKLGLKAFASKPDAYLVMLGDQPLIRPETVRKLLEEHAKTNPLMSIPTYHGRRGNPVVLSSRILGEIQTLSGDVGAKQLLERHPDGVKWIEVDDCGVTLDVDTPEDYKYILEEMKRGHRAP</sequence>
<evidence type="ECO:0000313" key="2">
    <source>
        <dbReference type="EMBL" id="PSN89854.1"/>
    </source>
</evidence>
<dbReference type="InterPro" id="IPR025877">
    <property type="entry name" value="MobA-like_NTP_Trfase"/>
</dbReference>
<protein>
    <recommendedName>
        <fullName evidence="1">MobA-like NTP transferase domain-containing protein</fullName>
    </recommendedName>
</protein>
<dbReference type="GO" id="GO:0016779">
    <property type="term" value="F:nucleotidyltransferase activity"/>
    <property type="evidence" value="ECO:0007669"/>
    <property type="project" value="UniProtKB-ARBA"/>
</dbReference>
<evidence type="ECO:0000313" key="3">
    <source>
        <dbReference type="Proteomes" id="UP000240490"/>
    </source>
</evidence>
<dbReference type="CDD" id="cd04182">
    <property type="entry name" value="GT_2_like_f"/>
    <property type="match status" value="1"/>
</dbReference>
<dbReference type="PANTHER" id="PTHR43777:SF1">
    <property type="entry name" value="MOLYBDENUM COFACTOR CYTIDYLYLTRANSFERASE"/>
    <property type="match status" value="1"/>
</dbReference>
<dbReference type="PANTHER" id="PTHR43777">
    <property type="entry name" value="MOLYBDENUM COFACTOR CYTIDYLYLTRANSFERASE"/>
    <property type="match status" value="1"/>
</dbReference>
<gene>
    <name evidence="2" type="ORF">B9Q08_06110</name>
</gene>
<dbReference type="InterPro" id="IPR029044">
    <property type="entry name" value="Nucleotide-diphossugar_trans"/>
</dbReference>
<comment type="caution">
    <text evidence="2">The sequence shown here is derived from an EMBL/GenBank/DDBJ whole genome shotgun (WGS) entry which is preliminary data.</text>
</comment>
<dbReference type="EMBL" id="NEXJ01000106">
    <property type="protein sequence ID" value="PSN89854.1"/>
    <property type="molecule type" value="Genomic_DNA"/>
</dbReference>
<dbReference type="Gene3D" id="3.90.550.10">
    <property type="entry name" value="Spore Coat Polysaccharide Biosynthesis Protein SpsA, Chain A"/>
    <property type="match status" value="1"/>
</dbReference>
<dbReference type="Proteomes" id="UP000240490">
    <property type="component" value="Unassembled WGS sequence"/>
</dbReference>
<feature type="domain" description="MobA-like NTP transferase" evidence="1">
    <location>
        <begin position="5"/>
        <end position="164"/>
    </location>
</feature>
<accession>A0A2R6AU11</accession>
<proteinExistence type="predicted"/>
<reference evidence="2 3" key="1">
    <citation type="submission" date="2017-04" db="EMBL/GenBank/DDBJ databases">
        <title>Novel microbial lineages endemic to geothermal iron-oxide mats fill important gaps in the evolutionary history of Archaea.</title>
        <authorList>
            <person name="Jay Z.J."/>
            <person name="Beam J.P."/>
            <person name="Dlakic M."/>
            <person name="Rusch D.B."/>
            <person name="Kozubal M.A."/>
            <person name="Inskeep W.P."/>
        </authorList>
    </citation>
    <scope>NUCLEOTIDE SEQUENCE [LARGE SCALE GENOMIC DNA]</scope>
    <source>
        <strain evidence="2">ECH_B_SAG-M15</strain>
    </source>
</reference>